<protein>
    <submittedName>
        <fullName evidence="1">TPR-like protein</fullName>
    </submittedName>
</protein>
<evidence type="ECO:0000313" key="1">
    <source>
        <dbReference type="EMBL" id="KAH7667296.1"/>
    </source>
</evidence>
<keyword evidence="2" id="KW-1185">Reference proteome</keyword>
<reference evidence="2" key="1">
    <citation type="journal article" date="2022" name="Nat. Commun.">
        <title>Chromosome evolution and the genetic basis of agronomically important traits in greater yam.</title>
        <authorList>
            <person name="Bredeson J.V."/>
            <person name="Lyons J.B."/>
            <person name="Oniyinde I.O."/>
            <person name="Okereke N.R."/>
            <person name="Kolade O."/>
            <person name="Nnabue I."/>
            <person name="Nwadili C.O."/>
            <person name="Hribova E."/>
            <person name="Parker M."/>
            <person name="Nwogha J."/>
            <person name="Shu S."/>
            <person name="Carlson J."/>
            <person name="Kariba R."/>
            <person name="Muthemba S."/>
            <person name="Knop K."/>
            <person name="Barton G.J."/>
            <person name="Sherwood A.V."/>
            <person name="Lopez-Montes A."/>
            <person name="Asiedu R."/>
            <person name="Jamnadass R."/>
            <person name="Muchugi A."/>
            <person name="Goodstein D."/>
            <person name="Egesi C.N."/>
            <person name="Featherston J."/>
            <person name="Asfaw A."/>
            <person name="Simpson G.G."/>
            <person name="Dolezel J."/>
            <person name="Hendre P.S."/>
            <person name="Van Deynze A."/>
            <person name="Kumar P.L."/>
            <person name="Obidiegwu J.E."/>
            <person name="Bhattacharjee R."/>
            <person name="Rokhsar D.S."/>
        </authorList>
    </citation>
    <scope>NUCLEOTIDE SEQUENCE [LARGE SCALE GENOMIC DNA]</scope>
    <source>
        <strain evidence="2">cv. TDa95/00328</strain>
    </source>
</reference>
<evidence type="ECO:0000313" key="2">
    <source>
        <dbReference type="Proteomes" id="UP000827976"/>
    </source>
</evidence>
<dbReference type="EMBL" id="CM037022">
    <property type="protein sequence ID" value="KAH7667296.1"/>
    <property type="molecule type" value="Genomic_DNA"/>
</dbReference>
<dbReference type="Proteomes" id="UP000827976">
    <property type="component" value="Chromosome 12"/>
</dbReference>
<accession>A0ACB7V2A0</accession>
<proteinExistence type="predicted"/>
<organism evidence="1 2">
    <name type="scientific">Dioscorea alata</name>
    <name type="common">Purple yam</name>
    <dbReference type="NCBI Taxonomy" id="55571"/>
    <lineage>
        <taxon>Eukaryota</taxon>
        <taxon>Viridiplantae</taxon>
        <taxon>Streptophyta</taxon>
        <taxon>Embryophyta</taxon>
        <taxon>Tracheophyta</taxon>
        <taxon>Spermatophyta</taxon>
        <taxon>Magnoliopsida</taxon>
        <taxon>Liliopsida</taxon>
        <taxon>Dioscoreales</taxon>
        <taxon>Dioscoreaceae</taxon>
        <taxon>Dioscorea</taxon>
    </lineage>
</organism>
<name>A0ACB7V2A0_DIOAL</name>
<comment type="caution">
    <text evidence="1">The sequence shown here is derived from an EMBL/GenBank/DDBJ whole genome shotgun (WGS) entry which is preliminary data.</text>
</comment>
<sequence length="616" mass="69270">MLAIRRAANPLRSHFYRIVVTHACCGNPGVPISKSECVNGLSVVLKPFSHGSSFCLMMPSWGSRNLSSHAGMKSSDSENDLDDGFSDLDRPPSTDRIEDIGHKEDDCDLVSESDASEEDFAEDGENLVGLSGTDTDANGEKAAKDKNASPLFKIIMDAPHSSVDSALDKWVEEGNALGRGEIAVVMLNLRKRRLYVKALEFVTWLKANKRLEFAERDYASYLDIIAKVRGLQNAEKYIEKIPTSFRGEIIYRTLLANCVASTNVKKAEEVYNKIRELGLPITTFTCNQLLLLYKRVNRKKIGDVLLMMEKENIKPTRFTYKLLIDSKGRSNDISGMEQIVDAMKAEGIDPDMTIQAMIAKHYMFAGLNEKAESVVKEIEGSEINKNRNSCKVLLPLYAALGKTEDVTRIWKVCEADPRPDERLAAIEAWGELGHVENAEKIFDDMMKTSKKLSSNYYNALLNVYASQKLLSKGKELAKRMSDNGCRIGPLTWDVLVRMYAESGEVEKAELILEKAAKQRSKIRPLYNSYMILLDRYAKEGDVHNAEKIFLRLRQIGYVGRMRQYQSLLQAYVNAKTPAYGFRERLKADNIMPNKAFAAQIASSDAFRKTQISELLD</sequence>
<gene>
    <name evidence="1" type="ORF">IHE45_12G049600</name>
</gene>